<dbReference type="Gene3D" id="1.10.357.10">
    <property type="entry name" value="Tetracycline Repressor, domain 2"/>
    <property type="match status" value="1"/>
</dbReference>
<dbReference type="AlphaFoldDB" id="A0A6I4NZX1"/>
<dbReference type="PRINTS" id="PR00455">
    <property type="entry name" value="HTHTETR"/>
</dbReference>
<dbReference type="EMBL" id="WSTA01000087">
    <property type="protein sequence ID" value="MWB99913.1"/>
    <property type="molecule type" value="Genomic_DNA"/>
</dbReference>
<evidence type="ECO:0000259" key="5">
    <source>
        <dbReference type="PROSITE" id="PS50977"/>
    </source>
</evidence>
<dbReference type="InterPro" id="IPR041479">
    <property type="entry name" value="TetR_CgmR_C"/>
</dbReference>
<evidence type="ECO:0000256" key="2">
    <source>
        <dbReference type="ARBA" id="ARBA00023125"/>
    </source>
</evidence>
<dbReference type="Proteomes" id="UP000438182">
    <property type="component" value="Unassembled WGS sequence"/>
</dbReference>
<accession>A0A6I4NZX1</accession>
<proteinExistence type="predicted"/>
<protein>
    <submittedName>
        <fullName evidence="6">TetR family transcriptional regulator</fullName>
    </submittedName>
</protein>
<dbReference type="Pfam" id="PF17937">
    <property type="entry name" value="TetR_C_28"/>
    <property type="match status" value="1"/>
</dbReference>
<dbReference type="InterPro" id="IPR001647">
    <property type="entry name" value="HTH_TetR"/>
</dbReference>
<evidence type="ECO:0000256" key="1">
    <source>
        <dbReference type="ARBA" id="ARBA00023015"/>
    </source>
</evidence>
<keyword evidence="1" id="KW-0805">Transcription regulation</keyword>
<dbReference type="PANTHER" id="PTHR30055">
    <property type="entry name" value="HTH-TYPE TRANSCRIPTIONAL REGULATOR RUTR"/>
    <property type="match status" value="1"/>
</dbReference>
<dbReference type="InterPro" id="IPR009057">
    <property type="entry name" value="Homeodomain-like_sf"/>
</dbReference>
<evidence type="ECO:0000256" key="4">
    <source>
        <dbReference type="PROSITE-ProRule" id="PRU00335"/>
    </source>
</evidence>
<dbReference type="GO" id="GO:0000976">
    <property type="term" value="F:transcription cis-regulatory region binding"/>
    <property type="evidence" value="ECO:0007669"/>
    <property type="project" value="TreeGrafter"/>
</dbReference>
<dbReference type="GO" id="GO:0003700">
    <property type="term" value="F:DNA-binding transcription factor activity"/>
    <property type="evidence" value="ECO:0007669"/>
    <property type="project" value="TreeGrafter"/>
</dbReference>
<evidence type="ECO:0000313" key="7">
    <source>
        <dbReference type="Proteomes" id="UP000438182"/>
    </source>
</evidence>
<dbReference type="RefSeq" id="WP_160426569.1">
    <property type="nucleotide sequence ID" value="NZ_WSTA01000087.1"/>
</dbReference>
<gene>
    <name evidence="6" type="ORF">GB864_15305</name>
</gene>
<feature type="DNA-binding region" description="H-T-H motif" evidence="4">
    <location>
        <begin position="28"/>
        <end position="47"/>
    </location>
</feature>
<dbReference type="PANTHER" id="PTHR30055:SF234">
    <property type="entry name" value="HTH-TYPE TRANSCRIPTIONAL REGULATOR BETI"/>
    <property type="match status" value="1"/>
</dbReference>
<keyword evidence="3" id="KW-0804">Transcription</keyword>
<reference evidence="6 7" key="1">
    <citation type="submission" date="2019-12" db="EMBL/GenBank/DDBJ databases">
        <authorList>
            <person name="Kim Y.S."/>
        </authorList>
    </citation>
    <scope>NUCLEOTIDE SEQUENCE [LARGE SCALE GENOMIC DNA]</scope>
    <source>
        <strain evidence="6 7">MMS17-SY077</strain>
    </source>
</reference>
<dbReference type="SUPFAM" id="SSF46689">
    <property type="entry name" value="Homeodomain-like"/>
    <property type="match status" value="1"/>
</dbReference>
<keyword evidence="2 4" id="KW-0238">DNA-binding</keyword>
<keyword evidence="7" id="KW-1185">Reference proteome</keyword>
<dbReference type="Pfam" id="PF00440">
    <property type="entry name" value="TetR_N"/>
    <property type="match status" value="1"/>
</dbReference>
<evidence type="ECO:0000313" key="6">
    <source>
        <dbReference type="EMBL" id="MWB99913.1"/>
    </source>
</evidence>
<name>A0A6I4NZX1_9MICO</name>
<comment type="caution">
    <text evidence="6">The sequence shown here is derived from an EMBL/GenBank/DDBJ whole genome shotgun (WGS) entry which is preliminary data.</text>
</comment>
<organism evidence="6 7">
    <name type="scientific">Agromyces seonyuensis</name>
    <dbReference type="NCBI Taxonomy" id="2662446"/>
    <lineage>
        <taxon>Bacteria</taxon>
        <taxon>Bacillati</taxon>
        <taxon>Actinomycetota</taxon>
        <taxon>Actinomycetes</taxon>
        <taxon>Micrococcales</taxon>
        <taxon>Microbacteriaceae</taxon>
        <taxon>Agromyces</taxon>
    </lineage>
</organism>
<evidence type="ECO:0000256" key="3">
    <source>
        <dbReference type="ARBA" id="ARBA00023163"/>
    </source>
</evidence>
<sequence length="190" mass="19797">MSRPPAARDAVLDAFERLVIAGGERGATLDATAKAAGVSKGGLLYHFGSRRALIDGLLARLDDLVADDVARIHSDPRGAISYFLRSSEVVETDLDRTFVAALRLAQSGDRAAAAALDDVRRAWIEALGRHVTDPAAALAVALVGDGLYYHAALRAESPELSDGLTAIAPAQMDALVALFEGLGGGNPPVE</sequence>
<feature type="domain" description="HTH tetR-type" evidence="5">
    <location>
        <begin position="5"/>
        <end position="65"/>
    </location>
</feature>
<dbReference type="InterPro" id="IPR050109">
    <property type="entry name" value="HTH-type_TetR-like_transc_reg"/>
</dbReference>
<dbReference type="PROSITE" id="PS50977">
    <property type="entry name" value="HTH_TETR_2"/>
    <property type="match status" value="1"/>
</dbReference>